<sequence length="69" mass="7869">MRKSCQMKQQQSLQSEKRASNCQGVRDRGTERNGTDRPDGHSSRQLMPTLAEKVASIRARFQIPALRIQ</sequence>
<feature type="compositionally biased region" description="Polar residues" evidence="1">
    <location>
        <begin position="1"/>
        <end position="14"/>
    </location>
</feature>
<gene>
    <name evidence="2" type="ORF">HDC19959</name>
</gene>
<protein>
    <submittedName>
        <fullName evidence="2">HDC19959</fullName>
    </submittedName>
</protein>
<dbReference type="AlphaFoldDB" id="Q6II25"/>
<dbReference type="EMBL" id="BK003241">
    <property type="protein sequence ID" value="DAA03441.1"/>
    <property type="molecule type" value="Genomic_DNA"/>
</dbReference>
<accession>Q6II25</accession>
<evidence type="ECO:0000313" key="2">
    <source>
        <dbReference type="EMBL" id="DAA03441.1"/>
    </source>
</evidence>
<proteinExistence type="predicted"/>
<feature type="region of interest" description="Disordered" evidence="1">
    <location>
        <begin position="1"/>
        <end position="47"/>
    </location>
</feature>
<name>Q6II25_DROME</name>
<evidence type="ECO:0000256" key="1">
    <source>
        <dbReference type="SAM" id="MobiDB-lite"/>
    </source>
</evidence>
<reference evidence="2" key="1">
    <citation type="journal article" date="2003" name="Genome Biol.">
        <title>An integrated gene annotation and transcriptional profiling approach towards the full gene content of the Drosophila genome.</title>
        <authorList>
            <person name="Hild M."/>
            <person name="Beckmann B."/>
            <person name="Haas S.A."/>
            <person name="Koch B."/>
            <person name="Solovyev V."/>
            <person name="Busold C."/>
            <person name="Fellenberg K."/>
            <person name="Boutros M."/>
            <person name="Vingron M."/>
            <person name="Sauer F."/>
            <person name="Hoheisel J.D."/>
            <person name="Paro R."/>
        </authorList>
    </citation>
    <scope>NUCLEOTIDE SEQUENCE</scope>
</reference>
<organism evidence="2">
    <name type="scientific">Drosophila melanogaster</name>
    <name type="common">Fruit fly</name>
    <dbReference type="NCBI Taxonomy" id="7227"/>
    <lineage>
        <taxon>Eukaryota</taxon>
        <taxon>Metazoa</taxon>
        <taxon>Ecdysozoa</taxon>
        <taxon>Arthropoda</taxon>
        <taxon>Hexapoda</taxon>
        <taxon>Insecta</taxon>
        <taxon>Pterygota</taxon>
        <taxon>Neoptera</taxon>
        <taxon>Endopterygota</taxon>
        <taxon>Diptera</taxon>
        <taxon>Brachycera</taxon>
        <taxon>Muscomorpha</taxon>
        <taxon>Ephydroidea</taxon>
        <taxon>Drosophilidae</taxon>
        <taxon>Drosophila</taxon>
        <taxon>Sophophora</taxon>
    </lineage>
</organism>
<feature type="compositionally biased region" description="Basic and acidic residues" evidence="1">
    <location>
        <begin position="15"/>
        <end position="42"/>
    </location>
</feature>